<name>A0A8H7YA45_PSICU</name>
<feature type="region of interest" description="Disordered" evidence="1">
    <location>
        <begin position="1"/>
        <end position="654"/>
    </location>
</feature>
<feature type="compositionally biased region" description="Polar residues" evidence="1">
    <location>
        <begin position="7"/>
        <end position="24"/>
    </location>
</feature>
<feature type="compositionally biased region" description="Low complexity" evidence="1">
    <location>
        <begin position="31"/>
        <end position="45"/>
    </location>
</feature>
<feature type="compositionally biased region" description="Polar residues" evidence="1">
    <location>
        <begin position="51"/>
        <end position="76"/>
    </location>
</feature>
<sequence>MAKDGAQETSQPKQYTGSTSNSPEIQDAHDQTTTQTQAHTGGSTSDISELHTGQSSDNEAGSASKHGQTNLSQSHSVAPINPAAHSTVVHPSGSNSESHPQGTSPPDRVQPSKVPITHTEKPLTRNSQINNTPNPKAQVTATPTRVASLTSKPAVVSHNGHSASVPKGTTFPNLSQPVKASDTHHLAPPTSSSDTQTHNHNPNSQSQRPHVSNNARPTEVAPSNPHKAPSRSSIDHQHTITSSIFTPQKTSPPEPAKVSNSHNIPAPHISDIHFHNNNPQNHSKDSQHHEHSSSAAFHTSNAKVRPQETPHPGHIHSSNASDIHTQAPPARSSDVNHSSPTPPNNHSFKTKSHINNSKSLPKETPPPDRSHTTKILHSNTHSHSQPTHTSVVHSKQVSDPHSQKPPPPKHTSATHSHGDGTPSHTQDSHSHSELAPTQIHQSQTHTTSTDKSKSHHTNAEPPHTTTKGSPAQSHTAAGQDHTHASAPPQASSKFNHKTTEHHPVTTQTHQAPHLSKDTASAGKAMSHFTIAEPSRISTKGSPAQSRPAIVTNHSHAPAPPHETSTSNHRSIEHSPVTTQIRQTPHPSKVTATKTTHSTDSPPQRTALSQSGSNRASTIHNHNTVSSSHGVLPMGVSDTGGFESHSAQQTTVEPTPSPILAASSVQFQSITQFVTWEGMPGVSVTKSSTNPSKKVLDIFSYNPSSSNLHTAPSGSPQDRGADKQSPSSDNGASTSIEPPKGPGTVPSGPGIHSKPQNTQKPSSHLSGPAVIGICIAVIFTILLIAFILFGLLYYRRKHRKLKKELLRYHADRNVAPPVYVPGGWKATTTPYFLDVEGQVRSMPNSSYNYLSKDNSTPYMSRHPSVARKTSSMEKQLYSDFDNVAAYRYSKMASIDEPQTLTSNEIIQTKTPLYQPPQNSNTILNSSDSHRTSFLRSDTLYLSGQESARTARSPSPQV</sequence>
<keyword evidence="2" id="KW-0812">Transmembrane</keyword>
<feature type="compositionally biased region" description="Polar residues" evidence="1">
    <location>
        <begin position="373"/>
        <end position="395"/>
    </location>
</feature>
<feature type="transmembrane region" description="Helical" evidence="2">
    <location>
        <begin position="768"/>
        <end position="793"/>
    </location>
</feature>
<reference evidence="3" key="1">
    <citation type="submission" date="2021-02" db="EMBL/GenBank/DDBJ databases">
        <title>Psilocybe cubensis genome.</title>
        <authorList>
            <person name="Mckernan K.J."/>
            <person name="Crawford S."/>
            <person name="Trippe A."/>
            <person name="Kane L.T."/>
            <person name="Mclaughlin S."/>
        </authorList>
    </citation>
    <scope>NUCLEOTIDE SEQUENCE [LARGE SCALE GENOMIC DNA]</scope>
    <source>
        <strain evidence="3">MGC-MH-2018</strain>
    </source>
</reference>
<feature type="compositionally biased region" description="Polar residues" evidence="1">
    <location>
        <begin position="463"/>
        <end position="476"/>
    </location>
</feature>
<keyword evidence="2" id="KW-0472">Membrane</keyword>
<feature type="compositionally biased region" description="Basic and acidic residues" evidence="1">
    <location>
        <begin position="282"/>
        <end position="292"/>
    </location>
</feature>
<comment type="caution">
    <text evidence="3">The sequence shown here is derived from an EMBL/GenBank/DDBJ whole genome shotgun (WGS) entry which is preliminary data.</text>
</comment>
<dbReference type="EMBL" id="JAFIQS010000001">
    <property type="protein sequence ID" value="KAG5173880.1"/>
    <property type="molecule type" value="Genomic_DNA"/>
</dbReference>
<feature type="compositionally biased region" description="Polar residues" evidence="1">
    <location>
        <begin position="753"/>
        <end position="762"/>
    </location>
</feature>
<feature type="compositionally biased region" description="Polar residues" evidence="1">
    <location>
        <begin position="644"/>
        <end position="653"/>
    </location>
</feature>
<feature type="compositionally biased region" description="Polar residues" evidence="1">
    <location>
        <begin position="92"/>
        <end position="104"/>
    </location>
</feature>
<accession>A0A8H7YA45</accession>
<protein>
    <submittedName>
        <fullName evidence="3">Uncharacterized protein</fullName>
    </submittedName>
</protein>
<feature type="compositionally biased region" description="Polar residues" evidence="1">
    <location>
        <begin position="723"/>
        <end position="735"/>
    </location>
</feature>
<evidence type="ECO:0000256" key="2">
    <source>
        <dbReference type="SAM" id="Phobius"/>
    </source>
</evidence>
<keyword evidence="2" id="KW-1133">Transmembrane helix</keyword>
<dbReference type="AlphaFoldDB" id="A0A8H7YA45"/>
<evidence type="ECO:0000313" key="3">
    <source>
        <dbReference type="EMBL" id="KAG5173880.1"/>
    </source>
</evidence>
<feature type="compositionally biased region" description="Polar residues" evidence="1">
    <location>
        <begin position="333"/>
        <end position="359"/>
    </location>
</feature>
<feature type="compositionally biased region" description="Polar residues" evidence="1">
    <location>
        <begin position="705"/>
        <end position="715"/>
    </location>
</feature>
<feature type="compositionally biased region" description="Polar residues" evidence="1">
    <location>
        <begin position="189"/>
        <end position="216"/>
    </location>
</feature>
<feature type="compositionally biased region" description="Polar residues" evidence="1">
    <location>
        <begin position="239"/>
        <end position="249"/>
    </location>
</feature>
<feature type="compositionally biased region" description="Polar residues" evidence="1">
    <location>
        <begin position="293"/>
        <end position="302"/>
    </location>
</feature>
<organism evidence="3">
    <name type="scientific">Psilocybe cubensis</name>
    <name type="common">Psychedelic mushroom</name>
    <name type="synonym">Stropharia cubensis</name>
    <dbReference type="NCBI Taxonomy" id="181762"/>
    <lineage>
        <taxon>Eukaryota</taxon>
        <taxon>Fungi</taxon>
        <taxon>Dikarya</taxon>
        <taxon>Basidiomycota</taxon>
        <taxon>Agaricomycotina</taxon>
        <taxon>Agaricomycetes</taxon>
        <taxon>Agaricomycetidae</taxon>
        <taxon>Agaricales</taxon>
        <taxon>Agaricineae</taxon>
        <taxon>Strophariaceae</taxon>
        <taxon>Psilocybe</taxon>
    </lineage>
</organism>
<gene>
    <name evidence="3" type="ORF">JR316_000538</name>
</gene>
<feature type="compositionally biased region" description="Polar residues" evidence="1">
    <location>
        <begin position="124"/>
        <end position="151"/>
    </location>
</feature>
<feature type="compositionally biased region" description="Low complexity" evidence="1">
    <location>
        <begin position="437"/>
        <end position="449"/>
    </location>
</feature>
<evidence type="ECO:0000256" key="1">
    <source>
        <dbReference type="SAM" id="MobiDB-lite"/>
    </source>
</evidence>
<feature type="region of interest" description="Disordered" evidence="1">
    <location>
        <begin position="705"/>
        <end position="762"/>
    </location>
</feature>
<feature type="compositionally biased region" description="Polar residues" evidence="1">
    <location>
        <begin position="535"/>
        <end position="544"/>
    </location>
</feature>
<feature type="compositionally biased region" description="Polar residues" evidence="1">
    <location>
        <begin position="575"/>
        <end position="628"/>
    </location>
</feature>
<proteinExistence type="predicted"/>